<name>A0A7J8PD20_GOSRA</name>
<gene>
    <name evidence="1" type="ORF">Gorai_000250</name>
</gene>
<organism evidence="1 2">
    <name type="scientific">Gossypium raimondii</name>
    <name type="common">Peruvian cotton</name>
    <name type="synonym">Gossypium klotzschianum subsp. raimondii</name>
    <dbReference type="NCBI Taxonomy" id="29730"/>
    <lineage>
        <taxon>Eukaryota</taxon>
        <taxon>Viridiplantae</taxon>
        <taxon>Streptophyta</taxon>
        <taxon>Embryophyta</taxon>
        <taxon>Tracheophyta</taxon>
        <taxon>Spermatophyta</taxon>
        <taxon>Magnoliopsida</taxon>
        <taxon>eudicotyledons</taxon>
        <taxon>Gunneridae</taxon>
        <taxon>Pentapetalae</taxon>
        <taxon>rosids</taxon>
        <taxon>malvids</taxon>
        <taxon>Malvales</taxon>
        <taxon>Malvaceae</taxon>
        <taxon>Malvoideae</taxon>
        <taxon>Gossypium</taxon>
    </lineage>
</organism>
<dbReference type="EMBL" id="JABEZZ010000006">
    <property type="protein sequence ID" value="MBA0587114.1"/>
    <property type="molecule type" value="Genomic_DNA"/>
</dbReference>
<protein>
    <submittedName>
        <fullName evidence="1">Uncharacterized protein</fullName>
    </submittedName>
</protein>
<comment type="caution">
    <text evidence="1">The sequence shown here is derived from an EMBL/GenBank/DDBJ whole genome shotgun (WGS) entry which is preliminary data.</text>
</comment>
<feature type="non-terminal residue" evidence="1">
    <location>
        <position position="1"/>
    </location>
</feature>
<dbReference type="AlphaFoldDB" id="A0A7J8PD20"/>
<feature type="non-terminal residue" evidence="1">
    <location>
        <position position="18"/>
    </location>
</feature>
<dbReference type="Proteomes" id="UP000593578">
    <property type="component" value="Unassembled WGS sequence"/>
</dbReference>
<proteinExistence type="predicted"/>
<evidence type="ECO:0000313" key="2">
    <source>
        <dbReference type="Proteomes" id="UP000593578"/>
    </source>
</evidence>
<sequence length="18" mass="1792">SYSSGPTTGPSVGCYTNN</sequence>
<accession>A0A7J8PD20</accession>
<evidence type="ECO:0000313" key="1">
    <source>
        <dbReference type="EMBL" id="MBA0587114.1"/>
    </source>
</evidence>
<reference evidence="1 2" key="1">
    <citation type="journal article" date="2019" name="Genome Biol. Evol.">
        <title>Insights into the evolution of the New World diploid cottons (Gossypium, subgenus Houzingenia) based on genome sequencing.</title>
        <authorList>
            <person name="Grover C.E."/>
            <person name="Arick M.A. 2nd"/>
            <person name="Thrash A."/>
            <person name="Conover J.L."/>
            <person name="Sanders W.S."/>
            <person name="Peterson D.G."/>
            <person name="Frelichowski J.E."/>
            <person name="Scheffler J.A."/>
            <person name="Scheffler B.E."/>
            <person name="Wendel J.F."/>
        </authorList>
    </citation>
    <scope>NUCLEOTIDE SEQUENCE [LARGE SCALE GENOMIC DNA]</scope>
    <source>
        <strain evidence="1">8</strain>
        <tissue evidence="1">Leaf</tissue>
    </source>
</reference>